<organism evidence="1 2">
    <name type="scientific">Fusarium decemcellulare</name>
    <dbReference type="NCBI Taxonomy" id="57161"/>
    <lineage>
        <taxon>Eukaryota</taxon>
        <taxon>Fungi</taxon>
        <taxon>Dikarya</taxon>
        <taxon>Ascomycota</taxon>
        <taxon>Pezizomycotina</taxon>
        <taxon>Sordariomycetes</taxon>
        <taxon>Hypocreomycetidae</taxon>
        <taxon>Hypocreales</taxon>
        <taxon>Nectriaceae</taxon>
        <taxon>Fusarium</taxon>
        <taxon>Fusarium decemcellulare species complex</taxon>
    </lineage>
</organism>
<proteinExistence type="predicted"/>
<dbReference type="EMBL" id="JANRMS010000817">
    <property type="protein sequence ID" value="KAJ3534028.1"/>
    <property type="molecule type" value="Genomic_DNA"/>
</dbReference>
<accession>A0ACC1S852</accession>
<protein>
    <submittedName>
        <fullName evidence="1">Uncharacterized protein</fullName>
    </submittedName>
</protein>
<gene>
    <name evidence="1" type="ORF">NM208_g7719</name>
</gene>
<evidence type="ECO:0000313" key="2">
    <source>
        <dbReference type="Proteomes" id="UP001148629"/>
    </source>
</evidence>
<keyword evidence="2" id="KW-1185">Reference proteome</keyword>
<name>A0ACC1S852_9HYPO</name>
<reference evidence="1" key="1">
    <citation type="submission" date="2022-08" db="EMBL/GenBank/DDBJ databases">
        <title>Genome Sequence of Fusarium decemcellulare.</title>
        <authorList>
            <person name="Buettner E."/>
        </authorList>
    </citation>
    <scope>NUCLEOTIDE SEQUENCE</scope>
    <source>
        <strain evidence="1">Babe19</strain>
    </source>
</reference>
<dbReference type="Proteomes" id="UP001148629">
    <property type="component" value="Unassembled WGS sequence"/>
</dbReference>
<evidence type="ECO:0000313" key="1">
    <source>
        <dbReference type="EMBL" id="KAJ3534028.1"/>
    </source>
</evidence>
<sequence>MVAHWSARGSTLSSGLTAGSFQTYATIGHRNSVAEFLQNKDSRLTTAPPASAEEYIVISDDSDGDDPDTGSGVKQEDSEKGPAHDKRSSDNVDENAVGEGSEDSSNGESQVNGHQEQTEQSSYSEKRSSGDEAVPSQIPSRQDVNQDPQVQSHIRRVSQQHTQPTVPSAPQWRIEPPFVTGESSEAEPAGRPSPASGDSSSKQLLMGIEGQGAATLGSVGQSSQPALQTNAPHLPDSFIPSRLSVDEDLAALAAQAQVVMSTASEWFADEPPTPIYTGDIRTHDDIYDPRTRTSRPVIPQNVRPGPAADSDPARLPHLAPKPGQQQQNSRFLDAIRNAHALSSKGPVSMQHKAQC</sequence>
<comment type="caution">
    <text evidence="1">The sequence shown here is derived from an EMBL/GenBank/DDBJ whole genome shotgun (WGS) entry which is preliminary data.</text>
</comment>